<sequence>MLIGIVLVRVVAALRPARRAHVFLHQSGHHLQPDADREGQQSHSPI</sequence>
<accession>A0ABX1S4R7</accession>
<evidence type="ECO:0000313" key="2">
    <source>
        <dbReference type="EMBL" id="NMH96580.1"/>
    </source>
</evidence>
<evidence type="ECO:0000256" key="1">
    <source>
        <dbReference type="SAM" id="MobiDB-lite"/>
    </source>
</evidence>
<feature type="region of interest" description="Disordered" evidence="1">
    <location>
        <begin position="25"/>
        <end position="46"/>
    </location>
</feature>
<dbReference type="EMBL" id="JAAXLA010000005">
    <property type="protein sequence ID" value="NMH96580.1"/>
    <property type="molecule type" value="Genomic_DNA"/>
</dbReference>
<gene>
    <name evidence="2" type="ORF">HF526_04510</name>
</gene>
<comment type="caution">
    <text evidence="2">The sequence shown here is derived from an EMBL/GenBank/DDBJ whole genome shotgun (WGS) entry which is preliminary data.</text>
</comment>
<feature type="compositionally biased region" description="Basic and acidic residues" evidence="1">
    <location>
        <begin position="31"/>
        <end position="40"/>
    </location>
</feature>
<evidence type="ECO:0000313" key="3">
    <source>
        <dbReference type="Proteomes" id="UP000820669"/>
    </source>
</evidence>
<organism evidence="2 3">
    <name type="scientific">Pseudonocardia acidicola</name>
    <dbReference type="NCBI Taxonomy" id="2724939"/>
    <lineage>
        <taxon>Bacteria</taxon>
        <taxon>Bacillati</taxon>
        <taxon>Actinomycetota</taxon>
        <taxon>Actinomycetes</taxon>
        <taxon>Pseudonocardiales</taxon>
        <taxon>Pseudonocardiaceae</taxon>
        <taxon>Pseudonocardia</taxon>
    </lineage>
</organism>
<dbReference type="Proteomes" id="UP000820669">
    <property type="component" value="Unassembled WGS sequence"/>
</dbReference>
<protein>
    <submittedName>
        <fullName evidence="2">Uncharacterized protein</fullName>
    </submittedName>
</protein>
<keyword evidence="3" id="KW-1185">Reference proteome</keyword>
<reference evidence="2 3" key="1">
    <citation type="submission" date="2020-04" db="EMBL/GenBank/DDBJ databases">
        <authorList>
            <person name="Klaysubun C."/>
            <person name="Duangmal K."/>
            <person name="Lipun K."/>
        </authorList>
    </citation>
    <scope>NUCLEOTIDE SEQUENCE [LARGE SCALE GENOMIC DNA]</scope>
    <source>
        <strain evidence="2 3">K10HN5</strain>
    </source>
</reference>
<name>A0ABX1S4R7_9PSEU</name>
<dbReference type="RefSeq" id="WP_169379882.1">
    <property type="nucleotide sequence ID" value="NZ_JAAXLA010000005.1"/>
</dbReference>
<proteinExistence type="predicted"/>